<dbReference type="RefSeq" id="WP_030353615.1">
    <property type="nucleotide sequence ID" value="NZ_AZSP01000338.1"/>
</dbReference>
<dbReference type="Proteomes" id="UP000245992">
    <property type="component" value="Unassembled WGS sequence"/>
</dbReference>
<evidence type="ECO:0000313" key="2">
    <source>
        <dbReference type="EMBL" id="PVE05338.1"/>
    </source>
</evidence>
<sequence>MTTAGQRGFRPAGRCAGRRALALCAALLGGALTGCGGGGTAAPDPGATPAAHRSTPAEICAALVSYWAKEALKGSEWAGLDWEQKGLSNEQYAIHEEVVAAARAEQAKHGGAAAGALIDRRTAEKCAAANGATGSSENWREPDWTATGTPPP</sequence>
<name>A0A2T7SR17_9ACTN</name>
<dbReference type="EMBL" id="AZSP01000338">
    <property type="protein sequence ID" value="PVE05338.1"/>
    <property type="molecule type" value="Genomic_DNA"/>
</dbReference>
<comment type="caution">
    <text evidence="2">The sequence shown here is derived from an EMBL/GenBank/DDBJ whole genome shotgun (WGS) entry which is preliminary data.</text>
</comment>
<dbReference type="AlphaFoldDB" id="A0A2T7SR17"/>
<gene>
    <name evidence="2" type="ORF">Y717_01910</name>
</gene>
<dbReference type="OrthoDB" id="3697710at2"/>
<proteinExistence type="predicted"/>
<evidence type="ECO:0000256" key="1">
    <source>
        <dbReference type="SAM" id="MobiDB-lite"/>
    </source>
</evidence>
<organism evidence="2 3">
    <name type="scientific">Streptomyces scopuliridis RB72</name>
    <dbReference type="NCBI Taxonomy" id="1440053"/>
    <lineage>
        <taxon>Bacteria</taxon>
        <taxon>Bacillati</taxon>
        <taxon>Actinomycetota</taxon>
        <taxon>Actinomycetes</taxon>
        <taxon>Kitasatosporales</taxon>
        <taxon>Streptomycetaceae</taxon>
        <taxon>Streptomyces</taxon>
    </lineage>
</organism>
<protein>
    <recommendedName>
        <fullName evidence="4">Lipoprotein</fullName>
    </recommendedName>
</protein>
<evidence type="ECO:0000313" key="3">
    <source>
        <dbReference type="Proteomes" id="UP000245992"/>
    </source>
</evidence>
<evidence type="ECO:0008006" key="4">
    <source>
        <dbReference type="Google" id="ProtNLM"/>
    </source>
</evidence>
<accession>A0A2T7SR17</accession>
<keyword evidence="3" id="KW-1185">Reference proteome</keyword>
<feature type="region of interest" description="Disordered" evidence="1">
    <location>
        <begin position="127"/>
        <end position="152"/>
    </location>
</feature>
<dbReference type="PROSITE" id="PS51257">
    <property type="entry name" value="PROKAR_LIPOPROTEIN"/>
    <property type="match status" value="1"/>
</dbReference>
<reference evidence="2 3" key="1">
    <citation type="submission" date="2013-12" db="EMBL/GenBank/DDBJ databases">
        <title>Annotated genome of Streptomyces scopuliridis.</title>
        <authorList>
            <person name="Olson J.B."/>
        </authorList>
    </citation>
    <scope>NUCLEOTIDE SEQUENCE [LARGE SCALE GENOMIC DNA]</scope>
    <source>
        <strain evidence="2 3">RB72</strain>
    </source>
</reference>
<dbReference type="STRING" id="1440053.GCA_000718095_04615"/>